<dbReference type="EMBL" id="SJPJ01000001">
    <property type="protein sequence ID" value="TWT79609.1"/>
    <property type="molecule type" value="Genomic_DNA"/>
</dbReference>
<feature type="transmembrane region" description="Helical" evidence="2">
    <location>
        <begin position="107"/>
        <end position="131"/>
    </location>
</feature>
<protein>
    <submittedName>
        <fullName evidence="3">Uncharacterized protein</fullName>
    </submittedName>
</protein>
<dbReference type="AlphaFoldDB" id="A0A5C5YX29"/>
<keyword evidence="2" id="KW-0812">Transmembrane</keyword>
<evidence type="ECO:0000313" key="4">
    <source>
        <dbReference type="Proteomes" id="UP000315010"/>
    </source>
</evidence>
<dbReference type="Proteomes" id="UP000315010">
    <property type="component" value="Unassembled WGS sequence"/>
</dbReference>
<reference evidence="3 4" key="1">
    <citation type="submission" date="2019-02" db="EMBL/GenBank/DDBJ databases">
        <title>Deep-cultivation of Planctomycetes and their phenomic and genomic characterization uncovers novel biology.</title>
        <authorList>
            <person name="Wiegand S."/>
            <person name="Jogler M."/>
            <person name="Boedeker C."/>
            <person name="Pinto D."/>
            <person name="Vollmers J."/>
            <person name="Rivas-Marin E."/>
            <person name="Kohn T."/>
            <person name="Peeters S.H."/>
            <person name="Heuer A."/>
            <person name="Rast P."/>
            <person name="Oberbeckmann S."/>
            <person name="Bunk B."/>
            <person name="Jeske O."/>
            <person name="Meyerdierks A."/>
            <person name="Storesund J.E."/>
            <person name="Kallscheuer N."/>
            <person name="Luecker S."/>
            <person name="Lage O.M."/>
            <person name="Pohl T."/>
            <person name="Merkel B.J."/>
            <person name="Hornburger P."/>
            <person name="Mueller R.-W."/>
            <person name="Bruemmer F."/>
            <person name="Labrenz M."/>
            <person name="Spormann A.M."/>
            <person name="Op Den Camp H."/>
            <person name="Overmann J."/>
            <person name="Amann R."/>
            <person name="Jetten M.S.M."/>
            <person name="Mascher T."/>
            <person name="Medema M.H."/>
            <person name="Devos D.P."/>
            <person name="Kaster A.-K."/>
            <person name="Ovreas L."/>
            <person name="Rohde M."/>
            <person name="Galperin M.Y."/>
            <person name="Jogler C."/>
        </authorList>
    </citation>
    <scope>NUCLEOTIDE SEQUENCE [LARGE SCALE GENOMIC DNA]</scope>
    <source>
        <strain evidence="3 4">CA13</strain>
    </source>
</reference>
<keyword evidence="4" id="KW-1185">Reference proteome</keyword>
<feature type="transmembrane region" description="Helical" evidence="2">
    <location>
        <begin position="59"/>
        <end position="78"/>
    </location>
</feature>
<keyword evidence="2" id="KW-1133">Transmembrane helix</keyword>
<proteinExistence type="predicted"/>
<feature type="transmembrane region" description="Helical" evidence="2">
    <location>
        <begin position="137"/>
        <end position="160"/>
    </location>
</feature>
<sequence>MSTTSSAKHNSSQSPITTFAGESDAHRMSRHWQTAIRVILIALVVAAIVLFVFYRAAAYLAAIPIPILFVTLALLDYYEQRSRTHHRHKLGEADLSKQEIEEEVETAGIVMVLKVFMALALGTFIVAAAFFDWATVGIAATATLFLAILINLPYLLLGFAESERDEREKLSH</sequence>
<evidence type="ECO:0000313" key="3">
    <source>
        <dbReference type="EMBL" id="TWT79609.1"/>
    </source>
</evidence>
<accession>A0A5C5YX29</accession>
<evidence type="ECO:0000256" key="1">
    <source>
        <dbReference type="SAM" id="MobiDB-lite"/>
    </source>
</evidence>
<feature type="compositionally biased region" description="Polar residues" evidence="1">
    <location>
        <begin position="1"/>
        <end position="17"/>
    </location>
</feature>
<gene>
    <name evidence="3" type="ORF">CA13_10130</name>
</gene>
<name>A0A5C5YX29_9BACT</name>
<feature type="transmembrane region" description="Helical" evidence="2">
    <location>
        <begin position="35"/>
        <end position="53"/>
    </location>
</feature>
<dbReference type="RefSeq" id="WP_419193935.1">
    <property type="nucleotide sequence ID" value="NZ_SJPJ01000001.1"/>
</dbReference>
<organism evidence="3 4">
    <name type="scientific">Novipirellula herctigrandis</name>
    <dbReference type="NCBI Taxonomy" id="2527986"/>
    <lineage>
        <taxon>Bacteria</taxon>
        <taxon>Pseudomonadati</taxon>
        <taxon>Planctomycetota</taxon>
        <taxon>Planctomycetia</taxon>
        <taxon>Pirellulales</taxon>
        <taxon>Pirellulaceae</taxon>
        <taxon>Novipirellula</taxon>
    </lineage>
</organism>
<comment type="caution">
    <text evidence="3">The sequence shown here is derived from an EMBL/GenBank/DDBJ whole genome shotgun (WGS) entry which is preliminary data.</text>
</comment>
<keyword evidence="2" id="KW-0472">Membrane</keyword>
<evidence type="ECO:0000256" key="2">
    <source>
        <dbReference type="SAM" id="Phobius"/>
    </source>
</evidence>
<feature type="region of interest" description="Disordered" evidence="1">
    <location>
        <begin position="1"/>
        <end position="20"/>
    </location>
</feature>